<sequence>MAPKTAQEQSGSAANNGDNKYTTSITTSNDNANSVLNPHALPFTDLPTLLADLCVFGSNNDNDNTTPNTNSNVFLDPSAASSFNGFYTASLLAATISAFSPKISTKSSNMNLPLLGPSSPRSAESSSPPNHAISRAIC</sequence>
<dbReference type="EMBL" id="BNJQ01000005">
    <property type="protein sequence ID" value="GHP03336.1"/>
    <property type="molecule type" value="Genomic_DNA"/>
</dbReference>
<accession>A0A830H7X0</accession>
<evidence type="ECO:0000313" key="2">
    <source>
        <dbReference type="EMBL" id="GHP03336.1"/>
    </source>
</evidence>
<organism evidence="2 4">
    <name type="scientific">Pycnococcus provasolii</name>
    <dbReference type="NCBI Taxonomy" id="41880"/>
    <lineage>
        <taxon>Eukaryota</taxon>
        <taxon>Viridiplantae</taxon>
        <taxon>Chlorophyta</taxon>
        <taxon>Pseudoscourfieldiophyceae</taxon>
        <taxon>Pseudoscourfieldiales</taxon>
        <taxon>Pycnococcaceae</taxon>
        <taxon>Pycnococcus</taxon>
    </lineage>
</organism>
<proteinExistence type="predicted"/>
<gene>
    <name evidence="2" type="ORF">PPROV_000209100</name>
    <name evidence="3" type="ORF">PPROV_000323100</name>
</gene>
<keyword evidence="4" id="KW-1185">Reference proteome</keyword>
<dbReference type="EMBL" id="BNJQ01000007">
    <property type="protein sequence ID" value="GHP04477.1"/>
    <property type="molecule type" value="Genomic_DNA"/>
</dbReference>
<feature type="region of interest" description="Disordered" evidence="1">
    <location>
        <begin position="1"/>
        <end position="26"/>
    </location>
</feature>
<reference evidence="2" key="1">
    <citation type="submission" date="2020-10" db="EMBL/GenBank/DDBJ databases">
        <title>Unveiling of a novel bifunctional photoreceptor, Dualchrome1, isolated from a cosmopolitan green alga.</title>
        <authorList>
            <person name="Suzuki S."/>
            <person name="Kawachi M."/>
        </authorList>
    </citation>
    <scope>NUCLEOTIDE SEQUENCE</scope>
    <source>
        <strain evidence="2">NIES 2893</strain>
    </source>
</reference>
<evidence type="ECO:0000313" key="3">
    <source>
        <dbReference type="EMBL" id="GHP04477.1"/>
    </source>
</evidence>
<dbReference type="AlphaFoldDB" id="A0A830H7X0"/>
<feature type="region of interest" description="Disordered" evidence="1">
    <location>
        <begin position="114"/>
        <end position="138"/>
    </location>
</feature>
<comment type="caution">
    <text evidence="2">The sequence shown here is derived from an EMBL/GenBank/DDBJ whole genome shotgun (WGS) entry which is preliminary data.</text>
</comment>
<feature type="compositionally biased region" description="Low complexity" evidence="1">
    <location>
        <begin position="117"/>
        <end position="129"/>
    </location>
</feature>
<dbReference type="Proteomes" id="UP000660262">
    <property type="component" value="Unassembled WGS sequence"/>
</dbReference>
<name>A0A830H7X0_9CHLO</name>
<evidence type="ECO:0000256" key="1">
    <source>
        <dbReference type="SAM" id="MobiDB-lite"/>
    </source>
</evidence>
<evidence type="ECO:0000313" key="4">
    <source>
        <dbReference type="Proteomes" id="UP000660262"/>
    </source>
</evidence>
<protein>
    <submittedName>
        <fullName evidence="2">Uncharacterized protein</fullName>
    </submittedName>
</protein>